<evidence type="ECO:0000313" key="2">
    <source>
        <dbReference type="EMBL" id="KAH0754628.1"/>
    </source>
</evidence>
<organism evidence="2 3">
    <name type="scientific">Solanum tuberosum</name>
    <name type="common">Potato</name>
    <dbReference type="NCBI Taxonomy" id="4113"/>
    <lineage>
        <taxon>Eukaryota</taxon>
        <taxon>Viridiplantae</taxon>
        <taxon>Streptophyta</taxon>
        <taxon>Embryophyta</taxon>
        <taxon>Tracheophyta</taxon>
        <taxon>Spermatophyta</taxon>
        <taxon>Magnoliopsida</taxon>
        <taxon>eudicotyledons</taxon>
        <taxon>Gunneridae</taxon>
        <taxon>Pentapetalae</taxon>
        <taxon>asterids</taxon>
        <taxon>lamiids</taxon>
        <taxon>Solanales</taxon>
        <taxon>Solanaceae</taxon>
        <taxon>Solanoideae</taxon>
        <taxon>Solaneae</taxon>
        <taxon>Solanum</taxon>
    </lineage>
</organism>
<evidence type="ECO:0000256" key="1">
    <source>
        <dbReference type="SAM" id="MobiDB-lite"/>
    </source>
</evidence>
<proteinExistence type="predicted"/>
<comment type="caution">
    <text evidence="2">The sequence shown here is derived from an EMBL/GenBank/DDBJ whole genome shotgun (WGS) entry which is preliminary data.</text>
</comment>
<protein>
    <submittedName>
        <fullName evidence="2">Uncharacterized protein</fullName>
    </submittedName>
</protein>
<evidence type="ECO:0000313" key="3">
    <source>
        <dbReference type="Proteomes" id="UP000826656"/>
    </source>
</evidence>
<keyword evidence="3" id="KW-1185">Reference proteome</keyword>
<dbReference type="EMBL" id="JAIVGD010000018">
    <property type="protein sequence ID" value="KAH0754628.1"/>
    <property type="molecule type" value="Genomic_DNA"/>
</dbReference>
<sequence length="83" mass="9284">MHFGVDLNKAFSLIIDHESQRNLVTRDGFYPRIVESTAMFSQKCDNLLGRGQFDASSRPPNFGYHRGGDGNPGRGQLEAPYKP</sequence>
<feature type="region of interest" description="Disordered" evidence="1">
    <location>
        <begin position="51"/>
        <end position="83"/>
    </location>
</feature>
<dbReference type="Proteomes" id="UP000826656">
    <property type="component" value="Unassembled WGS sequence"/>
</dbReference>
<accession>A0ABQ7UU06</accession>
<gene>
    <name evidence="2" type="ORF">KY290_024898</name>
</gene>
<reference evidence="2 3" key="1">
    <citation type="journal article" date="2021" name="bioRxiv">
        <title>Chromosome-scale and haplotype-resolved genome assembly of a tetraploid potato cultivar.</title>
        <authorList>
            <person name="Sun H."/>
            <person name="Jiao W.-B."/>
            <person name="Krause K."/>
            <person name="Campoy J.A."/>
            <person name="Goel M."/>
            <person name="Folz-Donahue K."/>
            <person name="Kukat C."/>
            <person name="Huettel B."/>
            <person name="Schneeberger K."/>
        </authorList>
    </citation>
    <scope>NUCLEOTIDE SEQUENCE [LARGE SCALE GENOMIC DNA]</scope>
    <source>
        <strain evidence="2">SolTubOtavaFocal</strain>
        <tissue evidence="2">Leaves</tissue>
    </source>
</reference>
<name>A0ABQ7UU06_SOLTU</name>